<evidence type="ECO:0000256" key="1">
    <source>
        <dbReference type="SAM" id="MobiDB-lite"/>
    </source>
</evidence>
<keyword evidence="3" id="KW-1185">Reference proteome</keyword>
<evidence type="ECO:0000313" key="2">
    <source>
        <dbReference type="EMBL" id="EPY25688.1"/>
    </source>
</evidence>
<accession>S9U9T7</accession>
<evidence type="ECO:0000313" key="3">
    <source>
        <dbReference type="Proteomes" id="UP000015354"/>
    </source>
</evidence>
<organism evidence="2 3">
    <name type="scientific">Strigomonas culicis</name>
    <dbReference type="NCBI Taxonomy" id="28005"/>
    <lineage>
        <taxon>Eukaryota</taxon>
        <taxon>Discoba</taxon>
        <taxon>Euglenozoa</taxon>
        <taxon>Kinetoplastea</taxon>
        <taxon>Metakinetoplastina</taxon>
        <taxon>Trypanosomatida</taxon>
        <taxon>Trypanosomatidae</taxon>
        <taxon>Strigomonadinae</taxon>
        <taxon>Strigomonas</taxon>
    </lineage>
</organism>
<comment type="caution">
    <text evidence="2">The sequence shown here is derived from an EMBL/GenBank/DDBJ whole genome shotgun (WGS) entry which is preliminary data.</text>
</comment>
<dbReference type="EMBL" id="ATMH01006555">
    <property type="protein sequence ID" value="EPY25688.1"/>
    <property type="molecule type" value="Genomic_DNA"/>
</dbReference>
<feature type="region of interest" description="Disordered" evidence="1">
    <location>
        <begin position="292"/>
        <end position="329"/>
    </location>
</feature>
<dbReference type="AlphaFoldDB" id="S9U9T7"/>
<protein>
    <submittedName>
        <fullName evidence="2">Translocation protein SEC63</fullName>
    </submittedName>
</protein>
<name>S9U9T7_9TRYP</name>
<proteinExistence type="predicted"/>
<sequence>MAVHLLVVGVEQVQRIVHLLVRVHQLLDTGHDVVAHLVLQLHEGLLHLHRVLHEEEARRLVGGGADHLELVREVARVGRVGGLELVEDLHAVGGHVGLQQRQVLLLQPEVLEHGLVLLDLQASVDKVGERRERIHHVLAHVGRHDTQVDQQLEDEGARVLLLLEFGVDGDPKVLHEVLHALLVEADVPHETRHLLVVRELVPDQKGAHDEDAEQAEEHEAVVLARDEEVRQRNADGEVLKVLRLLLLERVAVDERLIGAARLNEEVARLRGLVVIRVVPPRHGAVRLLDLHRRRGPGQSQDGVRVERERRIHGRGQQQQPNKGQEDARADHELEELGENAAQEKGLFPQAHLGARDEHLGLLAEALHHVGDVHQRLVHLVKGVDHHGADRRVVGIVVQVNAAHLSYDPRNVEHDEHH</sequence>
<reference evidence="2 3" key="1">
    <citation type="journal article" date="2013" name="PLoS ONE">
        <title>Predicting the Proteins of Angomonas deanei, Strigomonas culicis and Their Respective Endosymbionts Reveals New Aspects of the Trypanosomatidae Family.</title>
        <authorList>
            <person name="Motta M.C."/>
            <person name="Martins A.C."/>
            <person name="de Souza S.S."/>
            <person name="Catta-Preta C.M."/>
            <person name="Silva R."/>
            <person name="Klein C.C."/>
            <person name="de Almeida L.G."/>
            <person name="de Lima Cunha O."/>
            <person name="Ciapina L.P."/>
            <person name="Brocchi M."/>
            <person name="Colabardini A.C."/>
            <person name="de Araujo Lima B."/>
            <person name="Machado C.R."/>
            <person name="de Almeida Soares C.M."/>
            <person name="Probst C.M."/>
            <person name="de Menezes C.B."/>
            <person name="Thompson C.E."/>
            <person name="Bartholomeu D.C."/>
            <person name="Gradia D.F."/>
            <person name="Pavoni D.P."/>
            <person name="Grisard E.C."/>
            <person name="Fantinatti-Garboggini F."/>
            <person name="Marchini F.K."/>
            <person name="Rodrigues-Luiz G.F."/>
            <person name="Wagner G."/>
            <person name="Goldman G.H."/>
            <person name="Fietto J.L."/>
            <person name="Elias M.C."/>
            <person name="Goldman M.H."/>
            <person name="Sagot M.F."/>
            <person name="Pereira M."/>
            <person name="Stoco P.H."/>
            <person name="de Mendonca-Neto R.P."/>
            <person name="Teixeira S.M."/>
            <person name="Maciel T.E."/>
            <person name="de Oliveira Mendes T.A."/>
            <person name="Urmenyi T.P."/>
            <person name="de Souza W."/>
            <person name="Schenkman S."/>
            <person name="de Vasconcelos A.T."/>
        </authorList>
    </citation>
    <scope>NUCLEOTIDE SEQUENCE [LARGE SCALE GENOMIC DNA]</scope>
</reference>
<gene>
    <name evidence="2" type="ORF">STCU_06555</name>
</gene>
<dbReference type="Proteomes" id="UP000015354">
    <property type="component" value="Unassembled WGS sequence"/>
</dbReference>